<accession>A0A1H7GGQ3</accession>
<reference evidence="1 2" key="1">
    <citation type="submission" date="2016-10" db="EMBL/GenBank/DDBJ databases">
        <authorList>
            <person name="de Groot N.N."/>
        </authorList>
    </citation>
    <scope>NUCLEOTIDE SEQUENCE [LARGE SCALE GENOMIC DNA]</scope>
    <source>
        <strain evidence="1 2">DSM 25232</strain>
    </source>
</reference>
<dbReference type="EMBL" id="FOAB01000001">
    <property type="protein sequence ID" value="SEK37363.1"/>
    <property type="molecule type" value="Genomic_DNA"/>
</dbReference>
<dbReference type="AlphaFoldDB" id="A0A1H7GGQ3"/>
<keyword evidence="2" id="KW-1185">Reference proteome</keyword>
<evidence type="ECO:0000313" key="1">
    <source>
        <dbReference type="EMBL" id="SEK37363.1"/>
    </source>
</evidence>
<organism evidence="1 2">
    <name type="scientific">Aquimarina amphilecti</name>
    <dbReference type="NCBI Taxonomy" id="1038014"/>
    <lineage>
        <taxon>Bacteria</taxon>
        <taxon>Pseudomonadati</taxon>
        <taxon>Bacteroidota</taxon>
        <taxon>Flavobacteriia</taxon>
        <taxon>Flavobacteriales</taxon>
        <taxon>Flavobacteriaceae</taxon>
        <taxon>Aquimarina</taxon>
    </lineage>
</organism>
<evidence type="ECO:0000313" key="2">
    <source>
        <dbReference type="Proteomes" id="UP000198521"/>
    </source>
</evidence>
<protein>
    <submittedName>
        <fullName evidence="1">Uncharacterized protein</fullName>
    </submittedName>
</protein>
<name>A0A1H7GGQ3_AQUAM</name>
<gene>
    <name evidence="1" type="ORF">SAMN04487910_0372</name>
</gene>
<sequence>MKQLLLPVVLICFTIFCLGFVHIDNMNELDKEKSELKKTENQEIL</sequence>
<proteinExistence type="predicted"/>
<dbReference type="Proteomes" id="UP000198521">
    <property type="component" value="Unassembled WGS sequence"/>
</dbReference>